<evidence type="ECO:0000313" key="9">
    <source>
        <dbReference type="Proteomes" id="UP000709466"/>
    </source>
</evidence>
<keyword evidence="4 6" id="KW-1133">Transmembrane helix</keyword>
<reference evidence="8 9" key="1">
    <citation type="submission" date="2020-03" db="EMBL/GenBank/DDBJ databases">
        <title>Bacterial isolates of synthetic phycosphere.</title>
        <authorList>
            <person name="Fu H."/>
            <person name="Moran M.A."/>
        </authorList>
    </citation>
    <scope>NUCLEOTIDE SEQUENCE [LARGE SCALE GENOMIC DNA]</scope>
    <source>
        <strain evidence="8 9">HF1</strain>
    </source>
</reference>
<proteinExistence type="inferred from homology"/>
<feature type="domain" description="EamA" evidence="7">
    <location>
        <begin position="155"/>
        <end position="285"/>
    </location>
</feature>
<feature type="domain" description="EamA" evidence="7">
    <location>
        <begin position="6"/>
        <end position="138"/>
    </location>
</feature>
<evidence type="ECO:0000256" key="3">
    <source>
        <dbReference type="ARBA" id="ARBA00022692"/>
    </source>
</evidence>
<evidence type="ECO:0000256" key="6">
    <source>
        <dbReference type="SAM" id="Phobius"/>
    </source>
</evidence>
<accession>A0ABX0VU07</accession>
<gene>
    <name evidence="8" type="ORF">HCZ30_03650</name>
</gene>
<feature type="transmembrane region" description="Helical" evidence="6">
    <location>
        <begin position="186"/>
        <end position="206"/>
    </location>
</feature>
<evidence type="ECO:0000256" key="2">
    <source>
        <dbReference type="ARBA" id="ARBA00009853"/>
    </source>
</evidence>
<name>A0ABX0VU07_9RHOB</name>
<evidence type="ECO:0000256" key="4">
    <source>
        <dbReference type="ARBA" id="ARBA00022989"/>
    </source>
</evidence>
<feature type="transmembrane region" description="Helical" evidence="6">
    <location>
        <begin position="269"/>
        <end position="286"/>
    </location>
</feature>
<dbReference type="Pfam" id="PF00892">
    <property type="entry name" value="EamA"/>
    <property type="match status" value="2"/>
</dbReference>
<dbReference type="InterPro" id="IPR000620">
    <property type="entry name" value="EamA_dom"/>
</dbReference>
<dbReference type="SUPFAM" id="SSF103481">
    <property type="entry name" value="Multidrug resistance efflux transporter EmrE"/>
    <property type="match status" value="2"/>
</dbReference>
<feature type="transmembrane region" description="Helical" evidence="6">
    <location>
        <begin position="122"/>
        <end position="142"/>
    </location>
</feature>
<evidence type="ECO:0000256" key="5">
    <source>
        <dbReference type="ARBA" id="ARBA00023136"/>
    </source>
</evidence>
<evidence type="ECO:0000259" key="7">
    <source>
        <dbReference type="Pfam" id="PF00892"/>
    </source>
</evidence>
<feature type="transmembrane region" description="Helical" evidence="6">
    <location>
        <begin position="98"/>
        <end position="115"/>
    </location>
</feature>
<feature type="transmembrane region" description="Helical" evidence="6">
    <location>
        <begin position="74"/>
        <end position="92"/>
    </location>
</feature>
<feature type="transmembrane region" description="Helical" evidence="6">
    <location>
        <begin position="36"/>
        <end position="54"/>
    </location>
</feature>
<comment type="caution">
    <text evidence="8">The sequence shown here is derived from an EMBL/GenBank/DDBJ whole genome shotgun (WGS) entry which is preliminary data.</text>
</comment>
<protein>
    <submittedName>
        <fullName evidence="8">DMT family transporter</fullName>
    </submittedName>
</protein>
<sequence>MQPLQAILFKLGAVAVFVTMQALIKSTSSHIPAGEAVFFRSFFALPIIIGWLAMRKELSTGFKTESVMNHFWRGIIGTTAMGLGFAALRYLPLPEVTAVGYATPIFIVIFAAMFLNEQVRLFRFASVAVGLIGVMVVMAPRLSVGEEGIATDHALGAMLALTSAVCAALAQVFIRKMTKTETTSSIVFWFSITATLLSLVTIYWGWSMPTPTEWLVLVTAGLLGGVGQILLTSSYRLGDASLVAPFDYASMIFSVGIGFFFFAEVPLPSTLAGAGIVIAAGIVIILRERQLGLERTKGRKAVSPGGK</sequence>
<organism evidence="8 9">
    <name type="scientific">Marivivens donghaensis</name>
    <dbReference type="NCBI Taxonomy" id="1699413"/>
    <lineage>
        <taxon>Bacteria</taxon>
        <taxon>Pseudomonadati</taxon>
        <taxon>Pseudomonadota</taxon>
        <taxon>Alphaproteobacteria</taxon>
        <taxon>Rhodobacterales</taxon>
        <taxon>Paracoccaceae</taxon>
        <taxon>Marivivens group</taxon>
        <taxon>Marivivens</taxon>
    </lineage>
</organism>
<feature type="transmembrane region" description="Helical" evidence="6">
    <location>
        <begin position="212"/>
        <end position="231"/>
    </location>
</feature>
<dbReference type="PANTHER" id="PTHR22911:SF6">
    <property type="entry name" value="SOLUTE CARRIER FAMILY 35 MEMBER G1"/>
    <property type="match status" value="1"/>
</dbReference>
<dbReference type="Proteomes" id="UP000709466">
    <property type="component" value="Unassembled WGS sequence"/>
</dbReference>
<dbReference type="PANTHER" id="PTHR22911">
    <property type="entry name" value="ACYL-MALONYL CONDENSING ENZYME-RELATED"/>
    <property type="match status" value="1"/>
</dbReference>
<comment type="subcellular location">
    <subcellularLocation>
        <location evidence="1">Membrane</location>
        <topology evidence="1">Multi-pass membrane protein</topology>
    </subcellularLocation>
</comment>
<dbReference type="EMBL" id="JAATOP010000002">
    <property type="protein sequence ID" value="NIY71527.1"/>
    <property type="molecule type" value="Genomic_DNA"/>
</dbReference>
<evidence type="ECO:0000256" key="1">
    <source>
        <dbReference type="ARBA" id="ARBA00004141"/>
    </source>
</evidence>
<feature type="transmembrane region" description="Helical" evidence="6">
    <location>
        <begin position="243"/>
        <end position="263"/>
    </location>
</feature>
<evidence type="ECO:0000313" key="8">
    <source>
        <dbReference type="EMBL" id="NIY71527.1"/>
    </source>
</evidence>
<keyword evidence="3 6" id="KW-0812">Transmembrane</keyword>
<dbReference type="InterPro" id="IPR037185">
    <property type="entry name" value="EmrE-like"/>
</dbReference>
<keyword evidence="5 6" id="KW-0472">Membrane</keyword>
<feature type="transmembrane region" description="Helical" evidence="6">
    <location>
        <begin position="154"/>
        <end position="174"/>
    </location>
</feature>
<keyword evidence="9" id="KW-1185">Reference proteome</keyword>
<dbReference type="RefSeq" id="WP_167636421.1">
    <property type="nucleotide sequence ID" value="NZ_JAATOP010000002.1"/>
</dbReference>
<feature type="transmembrane region" description="Helical" evidence="6">
    <location>
        <begin position="7"/>
        <end position="24"/>
    </location>
</feature>
<comment type="similarity">
    <text evidence="2">Belongs to the drug/metabolite transporter (DMT) superfamily. 10 TMS drug/metabolite exporter (DME) (TC 2.A.7.3) family.</text>
</comment>